<dbReference type="Proteomes" id="UP000553632">
    <property type="component" value="Unassembled WGS sequence"/>
</dbReference>
<protein>
    <recommendedName>
        <fullName evidence="10">Acid phosphatase</fullName>
    </recommendedName>
</protein>
<dbReference type="PANTHER" id="PTHR11567:SF110">
    <property type="entry name" value="2-PHOSPHOXYLOSE PHOSPHATASE 1"/>
    <property type="match status" value="1"/>
</dbReference>
<evidence type="ECO:0000313" key="6">
    <source>
        <dbReference type="EMBL" id="KAF4740657.1"/>
    </source>
</evidence>
<dbReference type="EMBL" id="JABANO010030846">
    <property type="protein sequence ID" value="KAF4711200.1"/>
    <property type="molecule type" value="Genomic_DNA"/>
</dbReference>
<dbReference type="OrthoDB" id="10257284at2759"/>
<dbReference type="InterPro" id="IPR000560">
    <property type="entry name" value="His_Pase_clade-2"/>
</dbReference>
<organism evidence="6 9">
    <name type="scientific">Perkinsus olseni</name>
    <name type="common">Perkinsus atlanticus</name>
    <dbReference type="NCBI Taxonomy" id="32597"/>
    <lineage>
        <taxon>Eukaryota</taxon>
        <taxon>Sar</taxon>
        <taxon>Alveolata</taxon>
        <taxon>Perkinsozoa</taxon>
        <taxon>Perkinsea</taxon>
        <taxon>Perkinsida</taxon>
        <taxon>Perkinsidae</taxon>
        <taxon>Perkinsus</taxon>
    </lineage>
</organism>
<evidence type="ECO:0000256" key="1">
    <source>
        <dbReference type="ARBA" id="ARBA00005375"/>
    </source>
</evidence>
<dbReference type="EMBL" id="JABANM010009591">
    <property type="protein sequence ID" value="KAF4740657.1"/>
    <property type="molecule type" value="Genomic_DNA"/>
</dbReference>
<reference evidence="7 8" key="1">
    <citation type="submission" date="2020-04" db="EMBL/GenBank/DDBJ databases">
        <title>Perkinsus olseni comparative genomics.</title>
        <authorList>
            <person name="Bogema D.R."/>
        </authorList>
    </citation>
    <scope>NUCLEOTIDE SEQUENCE [LARGE SCALE GENOMIC DNA]</scope>
    <source>
        <strain evidence="4">00978-12</strain>
        <strain evidence="6">ATCC PRA-205</strain>
        <strain evidence="5 8">ATCC PRA-207</strain>
    </source>
</reference>
<dbReference type="Proteomes" id="UP000541610">
    <property type="component" value="Unassembled WGS sequence"/>
</dbReference>
<dbReference type="Proteomes" id="UP000574390">
    <property type="component" value="Unassembled WGS sequence"/>
</dbReference>
<dbReference type="InterPro" id="IPR050645">
    <property type="entry name" value="Histidine_acid_phosphatase"/>
</dbReference>
<dbReference type="PANTHER" id="PTHR11567">
    <property type="entry name" value="ACID PHOSPHATASE-RELATED"/>
    <property type="match status" value="1"/>
</dbReference>
<proteinExistence type="inferred from homology"/>
<dbReference type="InterPro" id="IPR029033">
    <property type="entry name" value="His_PPase_superfam"/>
</dbReference>
<sequence>MRALLLSLLGAAAAIDGEFPEEKPSYYCHSKIKWDDAPPREDESNAQLERVLVFARHGARVPGRDACWTYDDTKYNCTTRAFHGFTNSPSGRRSPGFTRIRGKGGVLAGGSCVLGQLVDSGVQMHLANGKQLGASYKAALGLDEIPSEPEVMFRSTDVPRVYQSAEALAMGMFPKIMDVDPSKLEMIISDRDRETMTPSYKVCPRLDDALNEFFDSPEARERAARESALRNFMGAATGHVDEFDTNDTRRMEDIYVPLLDCVTGHECPTVPSKPRGVPWGLDIQGPYFKRVAREAVFWTNNRYSTSEELQKVAYGPFVGDLLEDLIVPGRRLSVYLGHDTGPANSVMDPLRLTWMDSGNECAKTWPPFGAMLIMEIYSDNQARFIYNGRVASVEAIEECSGKSLCNYDLLYEYLVGIVPSELECQGTS</sequence>
<comment type="caution">
    <text evidence="6">The sequence shown here is derived from an EMBL/GenBank/DDBJ whole genome shotgun (WGS) entry which is preliminary data.</text>
</comment>
<evidence type="ECO:0000256" key="2">
    <source>
        <dbReference type="ARBA" id="ARBA00022801"/>
    </source>
</evidence>
<dbReference type="OMA" id="MEIYSDN"/>
<evidence type="ECO:0000256" key="3">
    <source>
        <dbReference type="SAM" id="SignalP"/>
    </source>
</evidence>
<keyword evidence="3" id="KW-0732">Signal</keyword>
<evidence type="ECO:0000313" key="9">
    <source>
        <dbReference type="Proteomes" id="UP000574390"/>
    </source>
</evidence>
<keyword evidence="2" id="KW-0378">Hydrolase</keyword>
<comment type="similarity">
    <text evidence="1">Belongs to the histidine acid phosphatase family.</text>
</comment>
<accession>A0A7J6T721</accession>
<evidence type="ECO:0000313" key="4">
    <source>
        <dbReference type="EMBL" id="KAF4692592.1"/>
    </source>
</evidence>
<dbReference type="CDD" id="cd07061">
    <property type="entry name" value="HP_HAP_like"/>
    <property type="match status" value="1"/>
</dbReference>
<evidence type="ECO:0008006" key="10">
    <source>
        <dbReference type="Google" id="ProtNLM"/>
    </source>
</evidence>
<dbReference type="GO" id="GO:0016791">
    <property type="term" value="F:phosphatase activity"/>
    <property type="evidence" value="ECO:0007669"/>
    <property type="project" value="TreeGrafter"/>
</dbReference>
<evidence type="ECO:0000313" key="7">
    <source>
        <dbReference type="Proteomes" id="UP000541610"/>
    </source>
</evidence>
<evidence type="ECO:0000313" key="8">
    <source>
        <dbReference type="Proteomes" id="UP000553632"/>
    </source>
</evidence>
<dbReference type="EMBL" id="JABANP010000058">
    <property type="protein sequence ID" value="KAF4692592.1"/>
    <property type="molecule type" value="Genomic_DNA"/>
</dbReference>
<name>A0A7J6T721_PEROL</name>
<feature type="signal peptide" evidence="3">
    <location>
        <begin position="1"/>
        <end position="17"/>
    </location>
</feature>
<dbReference type="Pfam" id="PF00328">
    <property type="entry name" value="His_Phos_2"/>
    <property type="match status" value="1"/>
</dbReference>
<keyword evidence="8" id="KW-1185">Reference proteome</keyword>
<dbReference type="SUPFAM" id="SSF53254">
    <property type="entry name" value="Phosphoglycerate mutase-like"/>
    <property type="match status" value="1"/>
</dbReference>
<dbReference type="AlphaFoldDB" id="A0A7J6T721"/>
<gene>
    <name evidence="4" type="ORF">FOZ60_013074</name>
    <name evidence="6" type="ORF">FOZ62_004002</name>
    <name evidence="5" type="ORF">FOZ63_026947</name>
</gene>
<evidence type="ECO:0000313" key="5">
    <source>
        <dbReference type="EMBL" id="KAF4711200.1"/>
    </source>
</evidence>
<dbReference type="Gene3D" id="3.40.50.1240">
    <property type="entry name" value="Phosphoglycerate mutase-like"/>
    <property type="match status" value="1"/>
</dbReference>
<feature type="chain" id="PRO_5036205807" description="Acid phosphatase" evidence="3">
    <location>
        <begin position="18"/>
        <end position="428"/>
    </location>
</feature>